<sequence length="142" mass="16408">MKNTLYFLFGILILSCVNKTDSQKVTELAINSKTKSIEIIYTDSREKTIEGLKKIWNCEFPLISKSQINFNGKISNDITIMISDFKPIDSKQKEYKIELTSDLIKKSIRNYKMFSELKIITSYIESDGERSTSSKTLKMNKI</sequence>
<comment type="caution">
    <text evidence="1">The sequence shown here is derived from an EMBL/GenBank/DDBJ whole genome shotgun (WGS) entry which is preliminary data.</text>
</comment>
<dbReference type="AlphaFoldDB" id="A0A316DH61"/>
<organism evidence="1 2">
    <name type="scientific">Xanthomarina spongicola</name>
    <dbReference type="NCBI Taxonomy" id="570520"/>
    <lineage>
        <taxon>Bacteria</taxon>
        <taxon>Pseudomonadati</taxon>
        <taxon>Bacteroidota</taxon>
        <taxon>Flavobacteriia</taxon>
        <taxon>Flavobacteriales</taxon>
        <taxon>Flavobacteriaceae</taxon>
        <taxon>Xanthomarina</taxon>
    </lineage>
</organism>
<dbReference type="OrthoDB" id="1680428at2"/>
<proteinExistence type="predicted"/>
<reference evidence="1 2" key="1">
    <citation type="submission" date="2018-05" db="EMBL/GenBank/DDBJ databases">
        <title>Genomic Encyclopedia of Archaeal and Bacterial Type Strains, Phase II (KMG-II): from individual species to whole genera.</title>
        <authorList>
            <person name="Goeker M."/>
        </authorList>
    </citation>
    <scope>NUCLEOTIDE SEQUENCE [LARGE SCALE GENOMIC DNA]</scope>
    <source>
        <strain evidence="1 2">DSM 22637</strain>
    </source>
</reference>
<protein>
    <submittedName>
        <fullName evidence="1">Uncharacterized protein</fullName>
    </submittedName>
</protein>
<accession>A0A316DH61</accession>
<name>A0A316DH61_9FLAO</name>
<dbReference type="Proteomes" id="UP000245430">
    <property type="component" value="Unassembled WGS sequence"/>
</dbReference>
<keyword evidence="2" id="KW-1185">Reference proteome</keyword>
<dbReference type="PROSITE" id="PS51257">
    <property type="entry name" value="PROKAR_LIPOPROTEIN"/>
    <property type="match status" value="1"/>
</dbReference>
<dbReference type="RefSeq" id="WP_109683480.1">
    <property type="nucleotide sequence ID" value="NZ_QGGP01000013.1"/>
</dbReference>
<evidence type="ECO:0000313" key="2">
    <source>
        <dbReference type="Proteomes" id="UP000245430"/>
    </source>
</evidence>
<evidence type="ECO:0000313" key="1">
    <source>
        <dbReference type="EMBL" id="PWK16978.1"/>
    </source>
</evidence>
<gene>
    <name evidence="1" type="ORF">LX78_02905</name>
</gene>
<dbReference type="EMBL" id="QGGP01000013">
    <property type="protein sequence ID" value="PWK16978.1"/>
    <property type="molecule type" value="Genomic_DNA"/>
</dbReference>